<reference evidence="1 2" key="1">
    <citation type="journal article" date="2019" name="Environ. Microbiol.">
        <title>Species interactions and distinct microbial communities in high Arctic permafrost affected cryosols are associated with the CH4 and CO2 gas fluxes.</title>
        <authorList>
            <person name="Altshuler I."/>
            <person name="Hamel J."/>
            <person name="Turney S."/>
            <person name="Magnuson E."/>
            <person name="Levesque R."/>
            <person name="Greer C."/>
            <person name="Whyte L.G."/>
        </authorList>
    </citation>
    <scope>NUCLEOTIDE SEQUENCE [LARGE SCALE GENOMIC DNA]</scope>
    <source>
        <strain evidence="1 2">S13Y</strain>
    </source>
</reference>
<protein>
    <submittedName>
        <fullName evidence="1">Uncharacterized protein</fullName>
    </submittedName>
</protein>
<proteinExistence type="predicted"/>
<dbReference type="AlphaFoldDB" id="A0A502FL05"/>
<sequence>MGDAGPVPEIPIDLVRRNFETHVFMPIILTQGFIRKWVAGKKKAKIVFTSGMGSLFTPGGFGNCGSGWPGGLSLSRKLPFLCIICDLHHIYDDIFLRSRQPSGVDCLAPPVGLDGWGLPGKGMRHLLQECGAP</sequence>
<name>A0A502FL05_9GAMM</name>
<dbReference type="Gene3D" id="3.40.50.720">
    <property type="entry name" value="NAD(P)-binding Rossmann-like Domain"/>
    <property type="match status" value="1"/>
</dbReference>
<evidence type="ECO:0000313" key="1">
    <source>
        <dbReference type="EMBL" id="TPG08192.1"/>
    </source>
</evidence>
<dbReference type="Proteomes" id="UP000319486">
    <property type="component" value="Unassembled WGS sequence"/>
</dbReference>
<keyword evidence="2" id="KW-1185">Reference proteome</keyword>
<gene>
    <name evidence="1" type="ORF">EAH88_11105</name>
</gene>
<organism evidence="1 2">
    <name type="scientific">Rhodanobacter glycinis</name>
    <dbReference type="NCBI Taxonomy" id="582702"/>
    <lineage>
        <taxon>Bacteria</taxon>
        <taxon>Pseudomonadati</taxon>
        <taxon>Pseudomonadota</taxon>
        <taxon>Gammaproteobacteria</taxon>
        <taxon>Lysobacterales</taxon>
        <taxon>Rhodanobacteraceae</taxon>
        <taxon>Rhodanobacter</taxon>
    </lineage>
</organism>
<accession>A0A502FL05</accession>
<dbReference type="OrthoDB" id="9793325at2"/>
<comment type="caution">
    <text evidence="1">The sequence shown here is derived from an EMBL/GenBank/DDBJ whole genome shotgun (WGS) entry which is preliminary data.</text>
</comment>
<evidence type="ECO:0000313" key="2">
    <source>
        <dbReference type="Proteomes" id="UP000319486"/>
    </source>
</evidence>
<dbReference type="EMBL" id="RCZO01000006">
    <property type="protein sequence ID" value="TPG08192.1"/>
    <property type="molecule type" value="Genomic_DNA"/>
</dbReference>